<dbReference type="Gene3D" id="3.30.70.330">
    <property type="match status" value="1"/>
</dbReference>
<protein>
    <recommendedName>
        <fullName evidence="4">RRM domain-containing protein</fullName>
    </recommendedName>
</protein>
<dbReference type="InterPro" id="IPR012677">
    <property type="entry name" value="Nucleotide-bd_a/b_plait_sf"/>
</dbReference>
<accession>A0A6A6NLM5</accession>
<evidence type="ECO:0000256" key="1">
    <source>
        <dbReference type="ARBA" id="ARBA00022884"/>
    </source>
</evidence>
<keyword evidence="1 2" id="KW-0694">RNA-binding</keyword>
<dbReference type="SMART" id="SM00360">
    <property type="entry name" value="RRM"/>
    <property type="match status" value="1"/>
</dbReference>
<dbReference type="GO" id="GO:0019843">
    <property type="term" value="F:rRNA binding"/>
    <property type="evidence" value="ECO:0007669"/>
    <property type="project" value="TreeGrafter"/>
</dbReference>
<dbReference type="CDD" id="cd12400">
    <property type="entry name" value="RRM_Nop6"/>
    <property type="match status" value="1"/>
</dbReference>
<dbReference type="FunFam" id="3.30.70.330:FF:000376">
    <property type="entry name" value="Putative RNA binding protein"/>
    <property type="match status" value="1"/>
</dbReference>
<dbReference type="GO" id="GO:0042274">
    <property type="term" value="P:ribosomal small subunit biogenesis"/>
    <property type="evidence" value="ECO:0007669"/>
    <property type="project" value="TreeGrafter"/>
</dbReference>
<feature type="region of interest" description="Disordered" evidence="3">
    <location>
        <begin position="188"/>
        <end position="307"/>
    </location>
</feature>
<gene>
    <name evidence="5" type="ORF">BDY21DRAFT_311923</name>
</gene>
<feature type="compositionally biased region" description="Basic and acidic residues" evidence="3">
    <location>
        <begin position="94"/>
        <end position="109"/>
    </location>
</feature>
<dbReference type="SUPFAM" id="SSF54928">
    <property type="entry name" value="RNA-binding domain, RBD"/>
    <property type="match status" value="1"/>
</dbReference>
<dbReference type="Proteomes" id="UP000799766">
    <property type="component" value="Unassembled WGS sequence"/>
</dbReference>
<feature type="compositionally biased region" description="Basic and acidic residues" evidence="3">
    <location>
        <begin position="25"/>
        <end position="34"/>
    </location>
</feature>
<dbReference type="OrthoDB" id="167718at2759"/>
<evidence type="ECO:0000313" key="6">
    <source>
        <dbReference type="Proteomes" id="UP000799766"/>
    </source>
</evidence>
<dbReference type="PANTHER" id="PTHR23236">
    <property type="entry name" value="EUKARYOTIC TRANSLATION INITIATION FACTOR 4B/4H"/>
    <property type="match status" value="1"/>
</dbReference>
<dbReference type="PANTHER" id="PTHR23236:SF51">
    <property type="entry name" value="NUCLEOLAR PROTEIN 6"/>
    <property type="match status" value="1"/>
</dbReference>
<evidence type="ECO:0000256" key="3">
    <source>
        <dbReference type="SAM" id="MobiDB-lite"/>
    </source>
</evidence>
<organism evidence="5 6">
    <name type="scientific">Lineolata rhizophorae</name>
    <dbReference type="NCBI Taxonomy" id="578093"/>
    <lineage>
        <taxon>Eukaryota</taxon>
        <taxon>Fungi</taxon>
        <taxon>Dikarya</taxon>
        <taxon>Ascomycota</taxon>
        <taxon>Pezizomycotina</taxon>
        <taxon>Dothideomycetes</taxon>
        <taxon>Dothideomycetes incertae sedis</taxon>
        <taxon>Lineolatales</taxon>
        <taxon>Lineolataceae</taxon>
        <taxon>Lineolata</taxon>
    </lineage>
</organism>
<dbReference type="GO" id="GO:0005730">
    <property type="term" value="C:nucleolus"/>
    <property type="evidence" value="ECO:0007669"/>
    <property type="project" value="TreeGrafter"/>
</dbReference>
<keyword evidence="6" id="KW-1185">Reference proteome</keyword>
<dbReference type="EMBL" id="MU001707">
    <property type="protein sequence ID" value="KAF2452558.1"/>
    <property type="molecule type" value="Genomic_DNA"/>
</dbReference>
<sequence>MAHSKEPKAKRSKSEDKKKKSKKRKLDETAEDHPVSAAEPPSTAELAPTAEAPPAAENVAEEGSPEAPKRKKRRKQRKNVEDGSPEVAKANDAPQRDQEGETGLEAKPEHRFIVFVGNLPYSVTKEGLAKHFKKVSPNSIRPITDKKTGKSKGFAFLEFDRFDHMKSCLSLYHHTHYDDGAGGTRKINVELTAGGGGSKSETRNSRIKSKNEKLVEERRRKKHEEKMELQKNGARKSKEEKGSKEEKKSKGEKRSKGEKKAKGEKKSKEDKPAPSSEEQEPNQQGPTADGHEDHHGMHPSRRARMLR</sequence>
<proteinExistence type="predicted"/>
<evidence type="ECO:0000259" key="4">
    <source>
        <dbReference type="PROSITE" id="PS50102"/>
    </source>
</evidence>
<feature type="domain" description="RRM" evidence="4">
    <location>
        <begin position="112"/>
        <end position="194"/>
    </location>
</feature>
<dbReference type="InterPro" id="IPR034228">
    <property type="entry name" value="Nop6_RRM"/>
</dbReference>
<feature type="compositionally biased region" description="Basic and acidic residues" evidence="3">
    <location>
        <begin position="236"/>
        <end position="272"/>
    </location>
</feature>
<dbReference type="PROSITE" id="PS50102">
    <property type="entry name" value="RRM"/>
    <property type="match status" value="1"/>
</dbReference>
<feature type="compositionally biased region" description="Low complexity" evidence="3">
    <location>
        <begin position="37"/>
        <end position="58"/>
    </location>
</feature>
<dbReference type="Pfam" id="PF00076">
    <property type="entry name" value="RRM_1"/>
    <property type="match status" value="1"/>
</dbReference>
<feature type="compositionally biased region" description="Basic residues" evidence="3">
    <location>
        <begin position="297"/>
        <end position="307"/>
    </location>
</feature>
<feature type="compositionally biased region" description="Basic and acidic residues" evidence="3">
    <location>
        <begin position="200"/>
        <end position="229"/>
    </location>
</feature>
<evidence type="ECO:0000256" key="2">
    <source>
        <dbReference type="PROSITE-ProRule" id="PRU00176"/>
    </source>
</evidence>
<dbReference type="InterPro" id="IPR035979">
    <property type="entry name" value="RBD_domain_sf"/>
</dbReference>
<feature type="compositionally biased region" description="Basic and acidic residues" evidence="3">
    <location>
        <begin position="1"/>
        <end position="18"/>
    </location>
</feature>
<reference evidence="5" key="1">
    <citation type="journal article" date="2020" name="Stud. Mycol.">
        <title>101 Dothideomycetes genomes: a test case for predicting lifestyles and emergence of pathogens.</title>
        <authorList>
            <person name="Haridas S."/>
            <person name="Albert R."/>
            <person name="Binder M."/>
            <person name="Bloem J."/>
            <person name="Labutti K."/>
            <person name="Salamov A."/>
            <person name="Andreopoulos B."/>
            <person name="Baker S."/>
            <person name="Barry K."/>
            <person name="Bills G."/>
            <person name="Bluhm B."/>
            <person name="Cannon C."/>
            <person name="Castanera R."/>
            <person name="Culley D."/>
            <person name="Daum C."/>
            <person name="Ezra D."/>
            <person name="Gonzalez J."/>
            <person name="Henrissat B."/>
            <person name="Kuo A."/>
            <person name="Liang C."/>
            <person name="Lipzen A."/>
            <person name="Lutzoni F."/>
            <person name="Magnuson J."/>
            <person name="Mondo S."/>
            <person name="Nolan M."/>
            <person name="Ohm R."/>
            <person name="Pangilinan J."/>
            <person name="Park H.-J."/>
            <person name="Ramirez L."/>
            <person name="Alfaro M."/>
            <person name="Sun H."/>
            <person name="Tritt A."/>
            <person name="Yoshinaga Y."/>
            <person name="Zwiers L.-H."/>
            <person name="Turgeon B."/>
            <person name="Goodwin S."/>
            <person name="Spatafora J."/>
            <person name="Crous P."/>
            <person name="Grigoriev I."/>
        </authorList>
    </citation>
    <scope>NUCLEOTIDE SEQUENCE</scope>
    <source>
        <strain evidence="5">ATCC 16933</strain>
    </source>
</reference>
<dbReference type="AlphaFoldDB" id="A0A6A6NLM5"/>
<name>A0A6A6NLM5_9PEZI</name>
<feature type="region of interest" description="Disordered" evidence="3">
    <location>
        <begin position="1"/>
        <end position="109"/>
    </location>
</feature>
<evidence type="ECO:0000313" key="5">
    <source>
        <dbReference type="EMBL" id="KAF2452558.1"/>
    </source>
</evidence>
<dbReference type="InterPro" id="IPR000504">
    <property type="entry name" value="RRM_dom"/>
</dbReference>